<keyword evidence="4 6" id="KW-0862">Zinc</keyword>
<dbReference type="GO" id="GO:0046872">
    <property type="term" value="F:metal ion binding"/>
    <property type="evidence" value="ECO:0007669"/>
    <property type="project" value="UniProtKB-KW"/>
</dbReference>
<dbReference type="PANTHER" id="PTHR22726">
    <property type="entry name" value="METALLOENDOPEPTIDASE OMA1"/>
    <property type="match status" value="1"/>
</dbReference>
<feature type="compositionally biased region" description="Low complexity" evidence="7">
    <location>
        <begin position="36"/>
        <end position="52"/>
    </location>
</feature>
<dbReference type="HOGENOM" id="CLU_029002_1_0_1"/>
<dbReference type="GO" id="GO:0006515">
    <property type="term" value="P:protein quality control for misfolded or incompletely synthesized proteins"/>
    <property type="evidence" value="ECO:0007669"/>
    <property type="project" value="TreeGrafter"/>
</dbReference>
<keyword evidence="10" id="KW-1185">Reference proteome</keyword>
<dbReference type="CDD" id="cd07331">
    <property type="entry name" value="M48C_Oma1_like"/>
    <property type="match status" value="1"/>
</dbReference>
<dbReference type="GO" id="GO:0034982">
    <property type="term" value="P:mitochondrial protein processing"/>
    <property type="evidence" value="ECO:0007669"/>
    <property type="project" value="TreeGrafter"/>
</dbReference>
<proteinExistence type="inferred from homology"/>
<evidence type="ECO:0000313" key="10">
    <source>
        <dbReference type="Proteomes" id="UP000054248"/>
    </source>
</evidence>
<feature type="region of interest" description="Disordered" evidence="7">
    <location>
        <begin position="31"/>
        <end position="55"/>
    </location>
</feature>
<comment type="cofactor">
    <cofactor evidence="6">
        <name>Zn(2+)</name>
        <dbReference type="ChEBI" id="CHEBI:29105"/>
    </cofactor>
    <text evidence="6">Binds 1 zinc ion per subunit.</text>
</comment>
<dbReference type="OrthoDB" id="7464992at2759"/>
<evidence type="ECO:0000256" key="4">
    <source>
        <dbReference type="ARBA" id="ARBA00022833"/>
    </source>
</evidence>
<name>A0A0C3L3G7_9AGAM</name>
<dbReference type="STRING" id="1051891.A0A0C3L3G7"/>
<accession>A0A0C3L3G7</accession>
<keyword evidence="2" id="KW-0479">Metal-binding</keyword>
<dbReference type="GO" id="GO:0005743">
    <property type="term" value="C:mitochondrial inner membrane"/>
    <property type="evidence" value="ECO:0007669"/>
    <property type="project" value="TreeGrafter"/>
</dbReference>
<feature type="region of interest" description="Disordered" evidence="7">
    <location>
        <begin position="174"/>
        <end position="199"/>
    </location>
</feature>
<dbReference type="Gene3D" id="3.30.2010.10">
    <property type="entry name" value="Metalloproteases ('zincins'), catalytic domain"/>
    <property type="match status" value="1"/>
</dbReference>
<evidence type="ECO:0000256" key="3">
    <source>
        <dbReference type="ARBA" id="ARBA00022801"/>
    </source>
</evidence>
<dbReference type="PANTHER" id="PTHR22726:SF1">
    <property type="entry name" value="METALLOENDOPEPTIDASE OMA1, MITOCHONDRIAL"/>
    <property type="match status" value="1"/>
</dbReference>
<dbReference type="InterPro" id="IPR051156">
    <property type="entry name" value="Mito/Outer_Membr_Metalloprot"/>
</dbReference>
<evidence type="ECO:0000259" key="8">
    <source>
        <dbReference type="Pfam" id="PF01435"/>
    </source>
</evidence>
<dbReference type="GO" id="GO:0004222">
    <property type="term" value="F:metalloendopeptidase activity"/>
    <property type="evidence" value="ECO:0007669"/>
    <property type="project" value="InterPro"/>
</dbReference>
<comment type="similarity">
    <text evidence="6">Belongs to the peptidase M48 family.</text>
</comment>
<evidence type="ECO:0000256" key="2">
    <source>
        <dbReference type="ARBA" id="ARBA00022723"/>
    </source>
</evidence>
<dbReference type="EMBL" id="KN822996">
    <property type="protein sequence ID" value="KIO28273.1"/>
    <property type="molecule type" value="Genomic_DNA"/>
</dbReference>
<evidence type="ECO:0000256" key="6">
    <source>
        <dbReference type="RuleBase" id="RU003983"/>
    </source>
</evidence>
<evidence type="ECO:0000256" key="7">
    <source>
        <dbReference type="SAM" id="MobiDB-lite"/>
    </source>
</evidence>
<dbReference type="AlphaFoldDB" id="A0A0C3L3G7"/>
<organism evidence="9 10">
    <name type="scientific">Tulasnella calospora MUT 4182</name>
    <dbReference type="NCBI Taxonomy" id="1051891"/>
    <lineage>
        <taxon>Eukaryota</taxon>
        <taxon>Fungi</taxon>
        <taxon>Dikarya</taxon>
        <taxon>Basidiomycota</taxon>
        <taxon>Agaricomycotina</taxon>
        <taxon>Agaricomycetes</taxon>
        <taxon>Cantharellales</taxon>
        <taxon>Tulasnellaceae</taxon>
        <taxon>Tulasnella</taxon>
    </lineage>
</organism>
<reference evidence="10" key="2">
    <citation type="submission" date="2015-01" db="EMBL/GenBank/DDBJ databases">
        <title>Evolutionary Origins and Diversification of the Mycorrhizal Mutualists.</title>
        <authorList>
            <consortium name="DOE Joint Genome Institute"/>
            <consortium name="Mycorrhizal Genomics Consortium"/>
            <person name="Kohler A."/>
            <person name="Kuo A."/>
            <person name="Nagy L.G."/>
            <person name="Floudas D."/>
            <person name="Copeland A."/>
            <person name="Barry K.W."/>
            <person name="Cichocki N."/>
            <person name="Veneault-Fourrey C."/>
            <person name="LaButti K."/>
            <person name="Lindquist E.A."/>
            <person name="Lipzen A."/>
            <person name="Lundell T."/>
            <person name="Morin E."/>
            <person name="Murat C."/>
            <person name="Riley R."/>
            <person name="Ohm R."/>
            <person name="Sun H."/>
            <person name="Tunlid A."/>
            <person name="Henrissat B."/>
            <person name="Grigoriev I.V."/>
            <person name="Hibbett D.S."/>
            <person name="Martin F."/>
        </authorList>
    </citation>
    <scope>NUCLEOTIDE SEQUENCE [LARGE SCALE GENOMIC DNA]</scope>
    <source>
        <strain evidence="10">MUT 4182</strain>
    </source>
</reference>
<keyword evidence="3 6" id="KW-0378">Hydrolase</keyword>
<dbReference type="Pfam" id="PF01435">
    <property type="entry name" value="Peptidase_M48"/>
    <property type="match status" value="1"/>
</dbReference>
<feature type="domain" description="Peptidase M48" evidence="8">
    <location>
        <begin position="221"/>
        <end position="386"/>
    </location>
</feature>
<sequence>MAFRLAARNLLKRTVQPSRLAQTITPISRAAHPRVSSIPTSSSSSLRQFSSSTRKPQQIRYVRFGDGGGPKKNRWIPFKDGKWDTPSKILVGVTGAGGAYYLWHLERVEETGRWRFIDVSPEKEREYGRQADEEVLKEFSGKILPPNHPLVRQITNVASRIITAANLGEVKGASSSNQLPAQAGGWSTLPSSSDGGFGGDDGSTATWEMTPAQRSVAERLRQEWEVYVIKDDKTPNAFVTGGGKIFVFTGIVPVAENDDGLATVIGHEIAHQVQRHSAEKLSGAKVFGALVILLEILGLDVGLSRIGLTLLMSLPNSRAMESEADNVGLRLMAQACFDPRESVRMWERMSEIEKKQGGGGMFSLGGGDFLQTHPANEKRIQALQQWIPNALTVRAASSCAIDDHRTVGDEFRAFQGAFGLGSNSGRSVWA</sequence>
<evidence type="ECO:0000313" key="9">
    <source>
        <dbReference type="EMBL" id="KIO28273.1"/>
    </source>
</evidence>
<keyword evidence="5 6" id="KW-0482">Metalloprotease</keyword>
<evidence type="ECO:0000256" key="1">
    <source>
        <dbReference type="ARBA" id="ARBA00022670"/>
    </source>
</evidence>
<evidence type="ECO:0000256" key="5">
    <source>
        <dbReference type="ARBA" id="ARBA00023049"/>
    </source>
</evidence>
<reference evidence="9 10" key="1">
    <citation type="submission" date="2014-04" db="EMBL/GenBank/DDBJ databases">
        <authorList>
            <consortium name="DOE Joint Genome Institute"/>
            <person name="Kuo A."/>
            <person name="Girlanda M."/>
            <person name="Perotto S."/>
            <person name="Kohler A."/>
            <person name="Nagy L.G."/>
            <person name="Floudas D."/>
            <person name="Copeland A."/>
            <person name="Barry K.W."/>
            <person name="Cichocki N."/>
            <person name="Veneault-Fourrey C."/>
            <person name="LaButti K."/>
            <person name="Lindquist E.A."/>
            <person name="Lipzen A."/>
            <person name="Lundell T."/>
            <person name="Morin E."/>
            <person name="Murat C."/>
            <person name="Sun H."/>
            <person name="Tunlid A."/>
            <person name="Henrissat B."/>
            <person name="Grigoriev I.V."/>
            <person name="Hibbett D.S."/>
            <person name="Martin F."/>
            <person name="Nordberg H.P."/>
            <person name="Cantor M.N."/>
            <person name="Hua S.X."/>
        </authorList>
    </citation>
    <scope>NUCLEOTIDE SEQUENCE [LARGE SCALE GENOMIC DNA]</scope>
    <source>
        <strain evidence="9 10">MUT 4182</strain>
    </source>
</reference>
<gene>
    <name evidence="9" type="ORF">M407DRAFT_243072</name>
</gene>
<dbReference type="InterPro" id="IPR001915">
    <property type="entry name" value="Peptidase_M48"/>
</dbReference>
<dbReference type="Proteomes" id="UP000054248">
    <property type="component" value="Unassembled WGS sequence"/>
</dbReference>
<protein>
    <recommendedName>
        <fullName evidence="8">Peptidase M48 domain-containing protein</fullName>
    </recommendedName>
</protein>
<keyword evidence="1 6" id="KW-0645">Protease</keyword>